<gene>
    <name evidence="3" type="ORF">XFLAVUS301_32090</name>
</gene>
<accession>A0A9W6FKP8</accession>
<proteinExistence type="predicted"/>
<dbReference type="CDD" id="cd00130">
    <property type="entry name" value="PAS"/>
    <property type="match status" value="1"/>
</dbReference>
<reference evidence="3" key="1">
    <citation type="submission" date="2022-12" db="EMBL/GenBank/DDBJ databases">
        <title>Reference genome sequencing for broad-spectrum identification of bacterial and archaeal isolates by mass spectrometry.</title>
        <authorList>
            <person name="Sekiguchi Y."/>
            <person name="Tourlousse D.M."/>
        </authorList>
    </citation>
    <scope>NUCLEOTIDE SEQUENCE</scope>
    <source>
        <strain evidence="3">301</strain>
    </source>
</reference>
<dbReference type="EMBL" id="BSDO01000004">
    <property type="protein sequence ID" value="GLI23535.1"/>
    <property type="molecule type" value="Genomic_DNA"/>
</dbReference>
<comment type="caution">
    <text evidence="3">The sequence shown here is derived from an EMBL/GenBank/DDBJ whole genome shotgun (WGS) entry which is preliminary data.</text>
</comment>
<organism evidence="3 4">
    <name type="scientific">Xanthobacter flavus</name>
    <dbReference type="NCBI Taxonomy" id="281"/>
    <lineage>
        <taxon>Bacteria</taxon>
        <taxon>Pseudomonadati</taxon>
        <taxon>Pseudomonadota</taxon>
        <taxon>Alphaproteobacteria</taxon>
        <taxon>Hyphomicrobiales</taxon>
        <taxon>Xanthobacteraceae</taxon>
        <taxon>Xanthobacter</taxon>
    </lineage>
</organism>
<evidence type="ECO:0000259" key="2">
    <source>
        <dbReference type="PROSITE" id="PS50112"/>
    </source>
</evidence>
<evidence type="ECO:0000313" key="4">
    <source>
        <dbReference type="Proteomes" id="UP001144397"/>
    </source>
</evidence>
<dbReference type="PROSITE" id="PS50112">
    <property type="entry name" value="PAS"/>
    <property type="match status" value="1"/>
</dbReference>
<dbReference type="AlphaFoldDB" id="A0A9W6FKP8"/>
<evidence type="ECO:0000256" key="1">
    <source>
        <dbReference type="SAM" id="MobiDB-lite"/>
    </source>
</evidence>
<feature type="domain" description="PAS" evidence="2">
    <location>
        <begin position="462"/>
        <end position="532"/>
    </location>
</feature>
<dbReference type="InterPro" id="IPR000014">
    <property type="entry name" value="PAS"/>
</dbReference>
<name>A0A9W6FKP8_XANFL</name>
<dbReference type="Pfam" id="PF08448">
    <property type="entry name" value="PAS_4"/>
    <property type="match status" value="1"/>
</dbReference>
<dbReference type="InterPro" id="IPR036890">
    <property type="entry name" value="HATPase_C_sf"/>
</dbReference>
<dbReference type="Gene3D" id="3.30.565.10">
    <property type="entry name" value="Histidine kinase-like ATPase, C-terminal domain"/>
    <property type="match status" value="1"/>
</dbReference>
<dbReference type="SUPFAM" id="SSF55874">
    <property type="entry name" value="ATPase domain of HSP90 chaperone/DNA topoisomerase II/histidine kinase"/>
    <property type="match status" value="1"/>
</dbReference>
<feature type="region of interest" description="Disordered" evidence="1">
    <location>
        <begin position="335"/>
        <end position="363"/>
    </location>
</feature>
<dbReference type="SMART" id="SM00091">
    <property type="entry name" value="PAS"/>
    <property type="match status" value="3"/>
</dbReference>
<sequence length="813" mass="83741">MVPPWFTPPPQGAILQTMTQHHGSPDDPSPLSGEGVEAIASALPGAEAVLAPLARQEFASFLLDLGSGRILAATSAAARLAIAPGEPAPEPVTTVATRLARRTAAGFGVARLRLPGDLSPRTLRFAALALPSGPALLFADPAAFAPAAPSPVLPAAAPAVPAALRPLLAQPLRVTWESDAEGRLRALSPLFAAALGSRSGTFLGASFADLERDGHLTDADALIDAMASGESFTERTATVPPVGVESPLDLSLGGAPLFDAERRLRGVRGFGIVTAAEAPLPQPPKAPQASAPAPQPPVAFGRNVVPLRQGSLSPQESSAFREIARTLAAAIEDWPRIPPDTAPPDNLDAAYAEPEPPPASGDEAELLDKLPVSLLVQQEGELVHANRAFLALTGWSGLDALAEAGGLERILSRESGALHVLTPDGARLPVEVRLVAAPFLGRPALIHVIRALDTTDDDREARASARRAALDMVPWPVFLLEMDGTIRLANFAAAERLGFPAHDLAGEPFTTAVAPTDRADAVATLDRVRDDGASAQVALALRNREGELLPGLAAVTRAGAEDQILCVVIGPVPQQPELAPVAVPEPEPATNLLPRLAGRLRAGLEGPMAILREAPAEALSDPLRDALKSLNATLDDLNALSQPAAPAEAVTCDVSAAVRAAVAALLPAARRRRLALRLDDAGGVTAQAAEAPLADLVAMLVEEAVAATPAGGAVAVSVFTEDEGDKGPRAKVQLSDAGAGLDATAAAAALDPLSGLSPDDRFAAEGRPLRLTRMAEAARALGGTLEIDPVGMNQAGEDLGRRRGMIARLTLPA</sequence>
<feature type="region of interest" description="Disordered" evidence="1">
    <location>
        <begin position="278"/>
        <end position="301"/>
    </location>
</feature>
<dbReference type="Pfam" id="PF13188">
    <property type="entry name" value="PAS_8"/>
    <property type="match status" value="1"/>
</dbReference>
<dbReference type="InterPro" id="IPR013656">
    <property type="entry name" value="PAS_4"/>
</dbReference>
<dbReference type="Gene3D" id="3.30.450.20">
    <property type="entry name" value="PAS domain"/>
    <property type="match status" value="1"/>
</dbReference>
<protein>
    <recommendedName>
        <fullName evidence="2">PAS domain-containing protein</fullName>
    </recommendedName>
</protein>
<dbReference type="Proteomes" id="UP001144397">
    <property type="component" value="Unassembled WGS sequence"/>
</dbReference>
<evidence type="ECO:0000313" key="3">
    <source>
        <dbReference type="EMBL" id="GLI23535.1"/>
    </source>
</evidence>
<dbReference type="InterPro" id="IPR035965">
    <property type="entry name" value="PAS-like_dom_sf"/>
</dbReference>
<dbReference type="SUPFAM" id="SSF55785">
    <property type="entry name" value="PYP-like sensor domain (PAS domain)"/>
    <property type="match status" value="1"/>
</dbReference>